<dbReference type="AlphaFoldDB" id="A0A2W7I6J5"/>
<name>A0A2W7I6J5_9FLAO</name>
<dbReference type="Proteomes" id="UP000249542">
    <property type="component" value="Unassembled WGS sequence"/>
</dbReference>
<evidence type="ECO:0000313" key="1">
    <source>
        <dbReference type="EMBL" id="PZW41798.1"/>
    </source>
</evidence>
<organism evidence="1 2">
    <name type="scientific">Mesonia algae</name>
    <dbReference type="NCBI Taxonomy" id="213248"/>
    <lineage>
        <taxon>Bacteria</taxon>
        <taxon>Pseudomonadati</taxon>
        <taxon>Bacteroidota</taxon>
        <taxon>Flavobacteriia</taxon>
        <taxon>Flavobacteriales</taxon>
        <taxon>Flavobacteriaceae</taxon>
        <taxon>Mesonia</taxon>
    </lineage>
</organism>
<sequence length="117" mass="14016">MMQKECLECKEKIVGRIDKKFCSDYCRNAYNNRLNKDSNNLVRNTNNRLRKNYRILQELNPDKKSKTTKSKLLSLGFDFDLITNIYTTQKGTIYYFVYDQGYLPLENEYYALVKRID</sequence>
<dbReference type="EMBL" id="QKYV01000003">
    <property type="protein sequence ID" value="PZW41798.1"/>
    <property type="molecule type" value="Genomic_DNA"/>
</dbReference>
<comment type="caution">
    <text evidence="1">The sequence shown here is derived from an EMBL/GenBank/DDBJ whole genome shotgun (WGS) entry which is preliminary data.</text>
</comment>
<gene>
    <name evidence="1" type="ORF">LX95_01482</name>
</gene>
<proteinExistence type="predicted"/>
<keyword evidence="2" id="KW-1185">Reference proteome</keyword>
<accession>A0A2W7I6J5</accession>
<protein>
    <recommendedName>
        <fullName evidence="3">DUF2116 family Zn-ribbon domain-containing protein</fullName>
    </recommendedName>
</protein>
<evidence type="ECO:0008006" key="3">
    <source>
        <dbReference type="Google" id="ProtNLM"/>
    </source>
</evidence>
<evidence type="ECO:0000313" key="2">
    <source>
        <dbReference type="Proteomes" id="UP000249542"/>
    </source>
</evidence>
<reference evidence="1 2" key="1">
    <citation type="submission" date="2018-06" db="EMBL/GenBank/DDBJ databases">
        <title>Genomic Encyclopedia of Archaeal and Bacterial Type Strains, Phase II (KMG-II): from individual species to whole genera.</title>
        <authorList>
            <person name="Goeker M."/>
        </authorList>
    </citation>
    <scope>NUCLEOTIDE SEQUENCE [LARGE SCALE GENOMIC DNA]</scope>
    <source>
        <strain evidence="1 2">DSM 15361</strain>
    </source>
</reference>